<dbReference type="Proteomes" id="UP000250140">
    <property type="component" value="Unassembled WGS sequence"/>
</dbReference>
<dbReference type="PANTHER" id="PTHR23131">
    <property type="entry name" value="ENDORIBONUCLEASE LACTB2"/>
    <property type="match status" value="1"/>
</dbReference>
<evidence type="ECO:0000256" key="6">
    <source>
        <dbReference type="ARBA" id="ARBA00022833"/>
    </source>
</evidence>
<evidence type="ECO:0000256" key="2">
    <source>
        <dbReference type="ARBA" id="ARBA00005179"/>
    </source>
</evidence>
<evidence type="ECO:0000256" key="4">
    <source>
        <dbReference type="ARBA" id="ARBA00022723"/>
    </source>
</evidence>
<keyword evidence="5 9" id="KW-0378">Hydrolase</keyword>
<proteinExistence type="inferred from homology"/>
<dbReference type="PROSITE" id="PS00743">
    <property type="entry name" value="BETA_LACTAMASE_B_1"/>
    <property type="match status" value="1"/>
</dbReference>
<organism evidence="9 10">
    <name type="scientific">Glonium stellatum</name>
    <dbReference type="NCBI Taxonomy" id="574774"/>
    <lineage>
        <taxon>Eukaryota</taxon>
        <taxon>Fungi</taxon>
        <taxon>Dikarya</taxon>
        <taxon>Ascomycota</taxon>
        <taxon>Pezizomycotina</taxon>
        <taxon>Dothideomycetes</taxon>
        <taxon>Pleosporomycetidae</taxon>
        <taxon>Gloniales</taxon>
        <taxon>Gloniaceae</taxon>
        <taxon>Glonium</taxon>
    </lineage>
</organism>
<dbReference type="Gene3D" id="3.60.15.10">
    <property type="entry name" value="Ribonuclease Z/Hydroxyacylglutathione hydrolase-like"/>
    <property type="match status" value="1"/>
</dbReference>
<dbReference type="PANTHER" id="PTHR23131:SF2">
    <property type="entry name" value="LACTAMASE-LIKE PROTEIN APTB-RELATED"/>
    <property type="match status" value="1"/>
</dbReference>
<evidence type="ECO:0000259" key="8">
    <source>
        <dbReference type="SMART" id="SM00849"/>
    </source>
</evidence>
<dbReference type="GO" id="GO:0008800">
    <property type="term" value="F:beta-lactamase activity"/>
    <property type="evidence" value="ECO:0007669"/>
    <property type="project" value="InterPro"/>
</dbReference>
<feature type="domain" description="Metallo-beta-lactamase" evidence="8">
    <location>
        <begin position="53"/>
        <end position="209"/>
    </location>
</feature>
<dbReference type="InterPro" id="IPR047921">
    <property type="entry name" value="LACTB2-like_MBL-fold"/>
</dbReference>
<dbReference type="OrthoDB" id="17458at2759"/>
<evidence type="ECO:0000256" key="7">
    <source>
        <dbReference type="ARBA" id="ARBA00050605"/>
    </source>
</evidence>
<dbReference type="GO" id="GO:0017001">
    <property type="term" value="P:antibiotic catabolic process"/>
    <property type="evidence" value="ECO:0007669"/>
    <property type="project" value="InterPro"/>
</dbReference>
<comment type="pathway">
    <text evidence="2">Secondary metabolite biosynthesis.</text>
</comment>
<keyword evidence="4" id="KW-0479">Metal-binding</keyword>
<comment type="cofactor">
    <cofactor evidence="1">
        <name>Zn(2+)</name>
        <dbReference type="ChEBI" id="CHEBI:29105"/>
    </cofactor>
</comment>
<accession>A0A8E2FB79</accession>
<comment type="similarity">
    <text evidence="3">Belongs to the metallo-beta-lactamase superfamily.</text>
</comment>
<sequence length="323" mass="36728">MEMPLKISFNQCIWKEYLSTQEARLPRLSDVEDLTSRVIRIMGGNPGVMQLQGTNTYLVGTGQSRILIDTGQGMPIWAKNIINVLEDRKLEISHVLLTHWHGDHTGGVPDLISYNSKLASRIYKNQPDHGQRKIEDGQTFETEGATVRAVFTPGHAIDHMCFVLEEENALFTGDNILGHGYTVVQDLGTYMNSLNYMDNQNCRVGYPAHGVKLENLPQKIKECRRQKELREKQIYSALLRNKAKLVKAGQSGKGSLTIREIAYSLHGEVPDEVFELALEPFTTEVLWKLAEDRKVGFELSGGYRRWFINQRTWEIESPLRLGK</sequence>
<dbReference type="GO" id="GO:0008270">
    <property type="term" value="F:zinc ion binding"/>
    <property type="evidence" value="ECO:0007669"/>
    <property type="project" value="InterPro"/>
</dbReference>
<dbReference type="Gene3D" id="1.10.10.10">
    <property type="entry name" value="Winged helix-like DNA-binding domain superfamily/Winged helix DNA-binding domain"/>
    <property type="match status" value="1"/>
</dbReference>
<protein>
    <submittedName>
        <fullName evidence="9">Metallo-hydrolase/oxidoreductase</fullName>
    </submittedName>
</protein>
<comment type="catalytic activity">
    <reaction evidence="7">
        <text>(3R)-atrochrysone 2-carbonyl-[ACP] + H2O = (3R)-atrochrysone 2-carboxylate + holo-[ACP] + H(+)</text>
        <dbReference type="Rhea" id="RHEA:64236"/>
        <dbReference type="Rhea" id="RHEA-COMP:9685"/>
        <dbReference type="Rhea" id="RHEA-COMP:20479"/>
        <dbReference type="ChEBI" id="CHEBI:15377"/>
        <dbReference type="ChEBI" id="CHEBI:15378"/>
        <dbReference type="ChEBI" id="CHEBI:64479"/>
        <dbReference type="ChEBI" id="CHEBI:234107"/>
        <dbReference type="ChEBI" id="CHEBI:234110"/>
    </reaction>
    <physiologicalReaction direction="left-to-right" evidence="7">
        <dbReference type="Rhea" id="RHEA:64237"/>
    </physiologicalReaction>
</comment>
<dbReference type="EMBL" id="KV748645">
    <property type="protein sequence ID" value="OCL13960.1"/>
    <property type="molecule type" value="Genomic_DNA"/>
</dbReference>
<dbReference type="InterPro" id="IPR001018">
    <property type="entry name" value="Beta-lactamase_class-B_CS"/>
</dbReference>
<evidence type="ECO:0000256" key="1">
    <source>
        <dbReference type="ARBA" id="ARBA00001947"/>
    </source>
</evidence>
<keyword evidence="10" id="KW-1185">Reference proteome</keyword>
<dbReference type="AlphaFoldDB" id="A0A8E2FB79"/>
<name>A0A8E2FB79_9PEZI</name>
<dbReference type="InterPro" id="IPR036388">
    <property type="entry name" value="WH-like_DNA-bd_sf"/>
</dbReference>
<dbReference type="InterPro" id="IPR001279">
    <property type="entry name" value="Metallo-B-lactamas"/>
</dbReference>
<evidence type="ECO:0000313" key="10">
    <source>
        <dbReference type="Proteomes" id="UP000250140"/>
    </source>
</evidence>
<evidence type="ECO:0000313" key="9">
    <source>
        <dbReference type="EMBL" id="OCL13960.1"/>
    </source>
</evidence>
<dbReference type="SMART" id="SM00849">
    <property type="entry name" value="Lactamase_B"/>
    <property type="match status" value="1"/>
</dbReference>
<dbReference type="InterPro" id="IPR036866">
    <property type="entry name" value="RibonucZ/Hydroxyglut_hydro"/>
</dbReference>
<dbReference type="CDD" id="cd07722">
    <property type="entry name" value="LACTB2-like_MBL-fold"/>
    <property type="match status" value="1"/>
</dbReference>
<keyword evidence="6" id="KW-0862">Zinc</keyword>
<evidence type="ECO:0000256" key="5">
    <source>
        <dbReference type="ARBA" id="ARBA00022801"/>
    </source>
</evidence>
<evidence type="ECO:0000256" key="3">
    <source>
        <dbReference type="ARBA" id="ARBA00007749"/>
    </source>
</evidence>
<dbReference type="GO" id="GO:0044550">
    <property type="term" value="P:secondary metabolite biosynthetic process"/>
    <property type="evidence" value="ECO:0007669"/>
    <property type="project" value="TreeGrafter"/>
</dbReference>
<reference evidence="9 10" key="1">
    <citation type="journal article" date="2016" name="Nat. Commun.">
        <title>Ectomycorrhizal ecology is imprinted in the genome of the dominant symbiotic fungus Cenococcum geophilum.</title>
        <authorList>
            <consortium name="DOE Joint Genome Institute"/>
            <person name="Peter M."/>
            <person name="Kohler A."/>
            <person name="Ohm R.A."/>
            <person name="Kuo A."/>
            <person name="Krutzmann J."/>
            <person name="Morin E."/>
            <person name="Arend M."/>
            <person name="Barry K.W."/>
            <person name="Binder M."/>
            <person name="Choi C."/>
            <person name="Clum A."/>
            <person name="Copeland A."/>
            <person name="Grisel N."/>
            <person name="Haridas S."/>
            <person name="Kipfer T."/>
            <person name="LaButti K."/>
            <person name="Lindquist E."/>
            <person name="Lipzen A."/>
            <person name="Maire R."/>
            <person name="Meier B."/>
            <person name="Mihaltcheva S."/>
            <person name="Molinier V."/>
            <person name="Murat C."/>
            <person name="Poggeler S."/>
            <person name="Quandt C.A."/>
            <person name="Sperisen C."/>
            <person name="Tritt A."/>
            <person name="Tisserant E."/>
            <person name="Crous P.W."/>
            <person name="Henrissat B."/>
            <person name="Nehls U."/>
            <person name="Egli S."/>
            <person name="Spatafora J.W."/>
            <person name="Grigoriev I.V."/>
            <person name="Martin F.M."/>
        </authorList>
    </citation>
    <scope>NUCLEOTIDE SEQUENCE [LARGE SCALE GENOMIC DNA]</scope>
    <source>
        <strain evidence="9 10">CBS 207.34</strain>
    </source>
</reference>
<dbReference type="FunFam" id="3.60.15.10:FF:000041">
    <property type="entry name" value="Metallo-beta-lactamase domain protein"/>
    <property type="match status" value="1"/>
</dbReference>
<dbReference type="InterPro" id="IPR050662">
    <property type="entry name" value="Sec-metab_biosynth-thioest"/>
</dbReference>
<gene>
    <name evidence="9" type="ORF">AOQ84DRAFT_371729</name>
</gene>
<dbReference type="SUPFAM" id="SSF56281">
    <property type="entry name" value="Metallo-hydrolase/oxidoreductase"/>
    <property type="match status" value="1"/>
</dbReference>
<dbReference type="Pfam" id="PF00753">
    <property type="entry name" value="Lactamase_B"/>
    <property type="match status" value="1"/>
</dbReference>